<dbReference type="PROSITE" id="PS50007">
    <property type="entry name" value="PIPLC_X_DOMAIN"/>
    <property type="match status" value="1"/>
</dbReference>
<dbReference type="InterPro" id="IPR017946">
    <property type="entry name" value="PLC-like_Pdiesterase_TIM-brl"/>
</dbReference>
<dbReference type="Proteomes" id="UP000013063">
    <property type="component" value="Unassembled WGS sequence"/>
</dbReference>
<evidence type="ECO:0000313" key="2">
    <source>
        <dbReference type="Proteomes" id="UP000013063"/>
    </source>
</evidence>
<dbReference type="CDD" id="cd08589">
    <property type="entry name" value="PI-PLCc_SaPLC1_like"/>
    <property type="match status" value="1"/>
</dbReference>
<dbReference type="eggNOG" id="COG0671">
    <property type="taxonomic scope" value="Bacteria"/>
</dbReference>
<dbReference type="Pfam" id="PF16670">
    <property type="entry name" value="PI-PLC-C1"/>
    <property type="match status" value="1"/>
</dbReference>
<gene>
    <name evidence="1" type="ORF">OR37_01908</name>
</gene>
<dbReference type="GO" id="GO:0006629">
    <property type="term" value="P:lipid metabolic process"/>
    <property type="evidence" value="ECO:0007669"/>
    <property type="project" value="InterPro"/>
</dbReference>
<dbReference type="GO" id="GO:0030288">
    <property type="term" value="C:outer membrane-bounded periplasmic space"/>
    <property type="evidence" value="ECO:0007669"/>
    <property type="project" value="InterPro"/>
</dbReference>
<dbReference type="eggNOG" id="COG0121">
    <property type="taxonomic scope" value="Bacteria"/>
</dbReference>
<accession>R0ELY4</accession>
<dbReference type="InterPro" id="IPR036938">
    <property type="entry name" value="PAP2/HPO_sf"/>
</dbReference>
<sequence length="596" mass="64085" precursor="true">MLPLFAALAVAAAPCPSSDESAACVRQRMDALRMNDLLAVGTHNSYKLAIPADEMAAMVAARGREALSIDYGHRPLTQQLDAGARQLELDVVADPEGGRYAKPLTVFGHGTTLPPAVAAALAKPGFKSMHMPDVDFRVSCVAFVTCLREIRAWSDAHHDHVPIMILINAKDDGPSMPGGVVPLRFTEALFDALDAEIRSVFGEDRLITPDQVRGKAATLREGVLKTGWAKLADARGKVFFALDEDPDKIAVYRGKRASLEGRAMFVNTDEASPAAAYLTLNDPIKDRARIAAAVKAGFMVRTRADEGTWAARDNNPRQRTAALTSGAQYVSSDYLWPDPRFPGNYTVRLTGGDVAVCNPVRQPAACDNLAIEAQPGAPTRGYLPPEKRPDLTRILSAPPQPGSPRALADAAIFDESRALKDTPRWKRAIDDVDGPPMGHFEEVLGLRLTSENAPILTALLERAGDDRSVVGVAKDHWGTKRPYIGKDAAPICEAKTAHLAANPDYPSGHSTFGEHAAMILAEVIPDRADALYARGRDYADSRWVCGSHSYSATEAGVQSGAVIYAAEHRSETFRRDLDMARAEVAAAMADAGVKAP</sequence>
<dbReference type="GO" id="GO:0008081">
    <property type="term" value="F:phosphoric diester hydrolase activity"/>
    <property type="evidence" value="ECO:0007669"/>
    <property type="project" value="InterPro"/>
</dbReference>
<dbReference type="AlphaFoldDB" id="R0ELY4"/>
<organism evidence="1 2">
    <name type="scientific">Caulobacter vibrioides OR37</name>
    <dbReference type="NCBI Taxonomy" id="1292034"/>
    <lineage>
        <taxon>Bacteria</taxon>
        <taxon>Pseudomonadati</taxon>
        <taxon>Pseudomonadota</taxon>
        <taxon>Alphaproteobacteria</taxon>
        <taxon>Caulobacterales</taxon>
        <taxon>Caulobacteraceae</taxon>
        <taxon>Caulobacter</taxon>
    </lineage>
</organism>
<dbReference type="Gene3D" id="1.20.144.10">
    <property type="entry name" value="Phosphatidic acid phosphatase type 2/haloperoxidase"/>
    <property type="match status" value="1"/>
</dbReference>
<reference evidence="1 2" key="1">
    <citation type="journal article" date="2013" name="Genome Announc.">
        <title>Draft Genome Sequence for Caulobacter sp. Strain OR37, a Bacterium Tolerant to Heavy Metals.</title>
        <authorList>
            <person name="Utturkar S.M."/>
            <person name="Bollmann A."/>
            <person name="Brzoska R.M."/>
            <person name="Klingeman D.M."/>
            <person name="Epstein S.E."/>
            <person name="Palumbo A.V."/>
            <person name="Brown S.D."/>
        </authorList>
    </citation>
    <scope>NUCLEOTIDE SEQUENCE [LARGE SCALE GENOMIC DNA]</scope>
    <source>
        <strain evidence="1 2">OR37</strain>
    </source>
</reference>
<dbReference type="STRING" id="1292034.OR37_01908"/>
<keyword evidence="2" id="KW-1185">Reference proteome</keyword>
<dbReference type="Gene3D" id="3.20.20.190">
    <property type="entry name" value="Phosphatidylinositol (PI) phosphodiesterase"/>
    <property type="match status" value="1"/>
</dbReference>
<dbReference type="GO" id="GO:0003993">
    <property type="term" value="F:acid phosphatase activity"/>
    <property type="evidence" value="ECO:0007669"/>
    <property type="project" value="InterPro"/>
</dbReference>
<dbReference type="CDD" id="cd03397">
    <property type="entry name" value="PAP2_acid_phosphatase"/>
    <property type="match status" value="1"/>
</dbReference>
<evidence type="ECO:0000313" key="1">
    <source>
        <dbReference type="EMBL" id="ENZ82097.1"/>
    </source>
</evidence>
<dbReference type="PRINTS" id="PR00483">
    <property type="entry name" value="BACPHPHTASE"/>
</dbReference>
<dbReference type="SUPFAM" id="SSF48317">
    <property type="entry name" value="Acid phosphatase/Vanadium-dependent haloperoxidase"/>
    <property type="match status" value="1"/>
</dbReference>
<proteinExistence type="predicted"/>
<dbReference type="InterPro" id="IPR032075">
    <property type="entry name" value="PI-PLC-C1"/>
</dbReference>
<dbReference type="SUPFAM" id="SSF51695">
    <property type="entry name" value="PLC-like phosphodiesterases"/>
    <property type="match status" value="1"/>
</dbReference>
<protein>
    <submittedName>
        <fullName evidence="1">Uncharacterized protein</fullName>
    </submittedName>
</protein>
<comment type="caution">
    <text evidence="1">The sequence shown here is derived from an EMBL/GenBank/DDBJ whole genome shotgun (WGS) entry which is preliminary data.</text>
</comment>
<dbReference type="InterPro" id="IPR001011">
    <property type="entry name" value="Acid_Pase_classA_bac"/>
</dbReference>
<dbReference type="OrthoDB" id="195526at2"/>
<dbReference type="EMBL" id="APMP01000009">
    <property type="protein sequence ID" value="ENZ82097.1"/>
    <property type="molecule type" value="Genomic_DNA"/>
</dbReference>
<name>R0ELY4_CAUVI</name>
<dbReference type="PATRIC" id="fig|1292034.3.peg.1895"/>